<comment type="pathway">
    <text evidence="1 8">Cofactor biosynthesis; NAD(+) biosynthesis; nicotinate D-ribonucleotide from nicotinate: step 1/1.</text>
</comment>
<dbReference type="PANTHER" id="PTHR11098:SF1">
    <property type="entry name" value="NICOTINATE PHOSPHORIBOSYLTRANSFERASE"/>
    <property type="match status" value="1"/>
</dbReference>
<reference evidence="12" key="1">
    <citation type="journal article" date="2017" name="Nucleic Acids Res.">
        <title>Proteogenomics produces comprehensive and highly accurate protein-coding gene annotation in a complete genome assembly of Malassezia sympodialis.</title>
        <authorList>
            <person name="Zhu Y."/>
            <person name="Engstroem P.G."/>
            <person name="Tellgren-Roth C."/>
            <person name="Baudo C.D."/>
            <person name="Kennell J.C."/>
            <person name="Sun S."/>
            <person name="Billmyre R.B."/>
            <person name="Schroeder M.S."/>
            <person name="Andersson A."/>
            <person name="Holm T."/>
            <person name="Sigurgeirsson B."/>
            <person name="Wu G."/>
            <person name="Sankaranarayanan S.R."/>
            <person name="Siddharthan R."/>
            <person name="Sanyal K."/>
            <person name="Lundeberg J."/>
            <person name="Nystedt B."/>
            <person name="Boekhout T."/>
            <person name="Dawson T.L. Jr."/>
            <person name="Heitman J."/>
            <person name="Scheynius A."/>
            <person name="Lehtioe J."/>
        </authorList>
    </citation>
    <scope>NUCLEOTIDE SEQUENCE [LARGE SCALE GENOMIC DNA]</scope>
    <source>
        <strain evidence="12">ATCC 42132</strain>
    </source>
</reference>
<dbReference type="Pfam" id="PF04095">
    <property type="entry name" value="NAPRTase"/>
    <property type="match status" value="1"/>
</dbReference>
<dbReference type="STRING" id="1230383.A0A1M8ABF7"/>
<dbReference type="InterPro" id="IPR006406">
    <property type="entry name" value="Nic_PRibTrfase"/>
</dbReference>
<proteinExistence type="inferred from homology"/>
<dbReference type="EMBL" id="LT671827">
    <property type="protein sequence ID" value="SHO79769.1"/>
    <property type="molecule type" value="Genomic_DNA"/>
</dbReference>
<dbReference type="Gene3D" id="3.20.140.10">
    <property type="entry name" value="nicotinate phosphoribosyltransferase"/>
    <property type="match status" value="1"/>
</dbReference>
<dbReference type="InterPro" id="IPR007229">
    <property type="entry name" value="Nic_PRibTrfase-Fam"/>
</dbReference>
<comment type="PTM">
    <text evidence="8">Transiently phosphorylated on a His residue during the reaction cycle. Phosphorylation strongly increases the affinity for substrates and increases the rate of nicotinate D-ribonucleotide production. Dephosphorylation regenerates the low-affinity form of the enzyme, leading to product release.</text>
</comment>
<keyword evidence="11" id="KW-0328">Glycosyltransferase</keyword>
<evidence type="ECO:0000313" key="12">
    <source>
        <dbReference type="Proteomes" id="UP000186303"/>
    </source>
</evidence>
<comment type="function">
    <text evidence="8">Catalyzes the synthesis of beta-nicotinate D-ribonucleotide from nicotinate and 5-phospho-D-ribose 1-phosphate at the expense of ATP.</text>
</comment>
<evidence type="ECO:0000256" key="3">
    <source>
        <dbReference type="ARBA" id="ARBA00013236"/>
    </source>
</evidence>
<keyword evidence="6 8" id="KW-0662">Pyridine nucleotide biosynthesis</keyword>
<feature type="domain" description="Nicotinate/nicotinamide phosphoribosyltransferase" evidence="9">
    <location>
        <begin position="168"/>
        <end position="423"/>
    </location>
</feature>
<dbReference type="InterPro" id="IPR041525">
    <property type="entry name" value="N/Namide_PRibTrfase"/>
</dbReference>
<organism evidence="11 12">
    <name type="scientific">Malassezia sympodialis (strain ATCC 42132)</name>
    <name type="common">Atopic eczema-associated yeast</name>
    <dbReference type="NCBI Taxonomy" id="1230383"/>
    <lineage>
        <taxon>Eukaryota</taxon>
        <taxon>Fungi</taxon>
        <taxon>Dikarya</taxon>
        <taxon>Basidiomycota</taxon>
        <taxon>Ustilaginomycotina</taxon>
        <taxon>Malasseziomycetes</taxon>
        <taxon>Malasseziales</taxon>
        <taxon>Malasseziaceae</taxon>
        <taxon>Malassezia</taxon>
    </lineage>
</organism>
<keyword evidence="5 8" id="KW-0436">Ligase</keyword>
<dbReference type="PANTHER" id="PTHR11098">
    <property type="entry name" value="NICOTINATE PHOSPHORIBOSYLTRANSFERASE"/>
    <property type="match status" value="1"/>
</dbReference>
<dbReference type="Proteomes" id="UP000186303">
    <property type="component" value="Chromosome 7"/>
</dbReference>
<evidence type="ECO:0000259" key="10">
    <source>
        <dbReference type="Pfam" id="PF17767"/>
    </source>
</evidence>
<dbReference type="UniPathway" id="UPA00253">
    <property type="reaction ID" value="UER00457"/>
</dbReference>
<evidence type="ECO:0000313" key="11">
    <source>
        <dbReference type="EMBL" id="SHO79769.1"/>
    </source>
</evidence>
<comment type="similarity">
    <text evidence="2 8">Belongs to the NAPRTase family.</text>
</comment>
<sequence length="433" mass="48299">MVHIALSSLLDTDLYKLTMQQAVLQHFPTAEVTYRLTVRTPGALFSEACIEAIEAAIQHLGTLRFTPEEIDWLRQACPYFREPYLSFLRQFQLRPAEQVRLTLTPVQAKQGSLHIEISGLWRDVILYEVPIMAIISEAYFAVCDVDWSLQGQRERAYAKGQELFRHGIKLSEFGTRRRRSYAAQDVVVAGLLQAHQEAVASGDPDAGRLLGTSNILLARKYGIPPNGTIAHEWTMGIAALRGYDHSNRTALELWEQVYCPPAFTPTSPSNNLTIALTDTFSTKVFWEDLLADERGKQILRDWRGLRQDSGDSTAFVERAVAMYRQIGIDPATKLIVFSDGLTVPRCVALQELAQQHGIQAGFGIGTHMTNDFVRVSDEGPSPALNLVIKLYSINGRPAVKISDDLTKNTGDLDEIAMVKRRFGLDGGEHVEDA</sequence>
<evidence type="ECO:0000256" key="5">
    <source>
        <dbReference type="ARBA" id="ARBA00022598"/>
    </source>
</evidence>
<keyword evidence="11" id="KW-0808">Transferase</keyword>
<dbReference type="SUPFAM" id="SSF51690">
    <property type="entry name" value="Nicotinate/Quinolinate PRTase C-terminal domain-like"/>
    <property type="match status" value="1"/>
</dbReference>
<dbReference type="OMA" id="IEHCLEY"/>
<evidence type="ECO:0000259" key="9">
    <source>
        <dbReference type="Pfam" id="PF04095"/>
    </source>
</evidence>
<evidence type="ECO:0000256" key="8">
    <source>
        <dbReference type="RuleBase" id="RU003838"/>
    </source>
</evidence>
<dbReference type="AlphaFoldDB" id="A0A1M8ABF7"/>
<protein>
    <recommendedName>
        <fullName evidence="3 8">Nicotinate phosphoribosyltransferase</fullName>
        <ecNumber evidence="3 8">6.3.4.21</ecNumber>
    </recommendedName>
</protein>
<evidence type="ECO:0000256" key="6">
    <source>
        <dbReference type="ARBA" id="ARBA00022642"/>
    </source>
</evidence>
<gene>
    <name evidence="11" type="ORF">MSYG_4119</name>
</gene>
<evidence type="ECO:0000256" key="1">
    <source>
        <dbReference type="ARBA" id="ARBA00004952"/>
    </source>
</evidence>
<accession>A0A1M8ABF7</accession>
<evidence type="ECO:0000256" key="7">
    <source>
        <dbReference type="ARBA" id="ARBA00048668"/>
    </source>
</evidence>
<dbReference type="GO" id="GO:0005829">
    <property type="term" value="C:cytosol"/>
    <property type="evidence" value="ECO:0007669"/>
    <property type="project" value="TreeGrafter"/>
</dbReference>
<dbReference type="NCBIfam" id="TIGR01514">
    <property type="entry name" value="NAPRTase"/>
    <property type="match status" value="1"/>
</dbReference>
<dbReference type="SUPFAM" id="SSF54675">
    <property type="entry name" value="Nicotinate/Quinolinate PRTase N-terminal domain-like"/>
    <property type="match status" value="1"/>
</dbReference>
<feature type="domain" description="Nicotinate phosphoribosyltransferase N-terminal" evidence="10">
    <location>
        <begin position="10"/>
        <end position="136"/>
    </location>
</feature>
<keyword evidence="12" id="KW-1185">Reference proteome</keyword>
<dbReference type="InterPro" id="IPR040727">
    <property type="entry name" value="NAPRTase_N"/>
</dbReference>
<dbReference type="GO" id="GO:0004516">
    <property type="term" value="F:nicotinate phosphoribosyltransferase activity"/>
    <property type="evidence" value="ECO:0007669"/>
    <property type="project" value="UniProtKB-UniRule"/>
</dbReference>
<dbReference type="EC" id="6.3.4.21" evidence="3 8"/>
<dbReference type="VEuPathDB" id="FungiDB:MSYG_4119"/>
<dbReference type="PIRSF" id="PIRSF000484">
    <property type="entry name" value="NAPRT"/>
    <property type="match status" value="1"/>
</dbReference>
<evidence type="ECO:0000256" key="4">
    <source>
        <dbReference type="ARBA" id="ARBA00022553"/>
    </source>
</evidence>
<dbReference type="GO" id="GO:0016757">
    <property type="term" value="F:glycosyltransferase activity"/>
    <property type="evidence" value="ECO:0007669"/>
    <property type="project" value="UniProtKB-KW"/>
</dbReference>
<dbReference type="Pfam" id="PF17767">
    <property type="entry name" value="NAPRTase_N"/>
    <property type="match status" value="1"/>
</dbReference>
<dbReference type="OrthoDB" id="193380at2759"/>
<name>A0A1M8ABF7_MALS4</name>
<dbReference type="InterPro" id="IPR036068">
    <property type="entry name" value="Nicotinate_pribotase-like_C"/>
</dbReference>
<dbReference type="HAMAP" id="MF_00570">
    <property type="entry name" value="NAPRTase"/>
    <property type="match status" value="1"/>
</dbReference>
<keyword evidence="4" id="KW-0597">Phosphoprotein</keyword>
<dbReference type="GO" id="GO:0034355">
    <property type="term" value="P:NAD+ biosynthetic process via the salvage pathway"/>
    <property type="evidence" value="ECO:0007669"/>
    <property type="project" value="TreeGrafter"/>
</dbReference>
<evidence type="ECO:0000256" key="2">
    <source>
        <dbReference type="ARBA" id="ARBA00010897"/>
    </source>
</evidence>
<comment type="catalytic activity">
    <reaction evidence="7 8">
        <text>5-phospho-alpha-D-ribose 1-diphosphate + nicotinate + ATP + H2O = nicotinate beta-D-ribonucleotide + ADP + phosphate + diphosphate</text>
        <dbReference type="Rhea" id="RHEA:36163"/>
        <dbReference type="ChEBI" id="CHEBI:15377"/>
        <dbReference type="ChEBI" id="CHEBI:30616"/>
        <dbReference type="ChEBI" id="CHEBI:32544"/>
        <dbReference type="ChEBI" id="CHEBI:33019"/>
        <dbReference type="ChEBI" id="CHEBI:43474"/>
        <dbReference type="ChEBI" id="CHEBI:57502"/>
        <dbReference type="ChEBI" id="CHEBI:58017"/>
        <dbReference type="ChEBI" id="CHEBI:456216"/>
        <dbReference type="EC" id="6.3.4.21"/>
    </reaction>
</comment>